<keyword evidence="3" id="KW-1185">Reference proteome</keyword>
<feature type="compositionally biased region" description="Low complexity" evidence="1">
    <location>
        <begin position="73"/>
        <end position="89"/>
    </location>
</feature>
<sequence length="280" mass="30576">MASEKLGTTAPITELPRDYVELETRFEGVRNIHLELVKYAKTFSQSEGSMDLKHIQSQLRDLTSNIGDKISTIASSSTSENSPTPRSNSLTGAPAEPQTPYHEISRLAIDNSEKIGLEEPLGAGLYKFGSAFDKIGDSRVKMNADVRLNVVAVLQSDLISKISVAQRTRKEVQSARLTLDAAKTSLRGSSAARENALRIDVEKAEDAFVTIVEEAMNEMRSVLESPDVIQAVTALASAQLEYYKDAQSILSTLIPELEEIRLTQDALTQHSSSYSLSSNA</sequence>
<reference evidence="2 3" key="1">
    <citation type="journal article" date="2016" name="Mol. Biol. Evol.">
        <title>Genome-Wide Survey of Gut Fungi (Harpellales) Reveals the First Horizontally Transferred Ubiquitin Gene from a Mosquito Host.</title>
        <authorList>
            <person name="Wang Y."/>
            <person name="White M.M."/>
            <person name="Kvist S."/>
            <person name="Moncalvo J.M."/>
        </authorList>
    </citation>
    <scope>NUCLEOTIDE SEQUENCE [LARGE SCALE GENOMIC DNA]</scope>
    <source>
        <strain evidence="2 3">ALG-7-W6</strain>
    </source>
</reference>
<evidence type="ECO:0000313" key="2">
    <source>
        <dbReference type="EMBL" id="OLY83133.1"/>
    </source>
</evidence>
<proteinExistence type="predicted"/>
<dbReference type="EMBL" id="LSSL01001056">
    <property type="protein sequence ID" value="OLY83133.1"/>
    <property type="molecule type" value="Genomic_DNA"/>
</dbReference>
<dbReference type="Proteomes" id="UP000187455">
    <property type="component" value="Unassembled WGS sequence"/>
</dbReference>
<evidence type="ECO:0000256" key="1">
    <source>
        <dbReference type="SAM" id="MobiDB-lite"/>
    </source>
</evidence>
<dbReference type="SUPFAM" id="SSF103657">
    <property type="entry name" value="BAR/IMD domain-like"/>
    <property type="match status" value="1"/>
</dbReference>
<feature type="region of interest" description="Disordered" evidence="1">
    <location>
        <begin position="73"/>
        <end position="99"/>
    </location>
</feature>
<evidence type="ECO:0000313" key="3">
    <source>
        <dbReference type="Proteomes" id="UP000187455"/>
    </source>
</evidence>
<organism evidence="2 3">
    <name type="scientific">Smittium mucronatum</name>
    <dbReference type="NCBI Taxonomy" id="133383"/>
    <lineage>
        <taxon>Eukaryota</taxon>
        <taxon>Fungi</taxon>
        <taxon>Fungi incertae sedis</taxon>
        <taxon>Zoopagomycota</taxon>
        <taxon>Kickxellomycotina</taxon>
        <taxon>Harpellomycetes</taxon>
        <taxon>Harpellales</taxon>
        <taxon>Legeriomycetaceae</taxon>
        <taxon>Smittium</taxon>
    </lineage>
</organism>
<dbReference type="InterPro" id="IPR027267">
    <property type="entry name" value="AH/BAR_dom_sf"/>
</dbReference>
<dbReference type="AlphaFoldDB" id="A0A1R0H1Y2"/>
<protein>
    <submittedName>
        <fullName evidence="2">Protein GVP36</fullName>
    </submittedName>
</protein>
<dbReference type="STRING" id="133383.A0A1R0H1Y2"/>
<dbReference type="Gene3D" id="1.20.1270.60">
    <property type="entry name" value="Arfaptin homology (AH) domain/BAR domain"/>
    <property type="match status" value="1"/>
</dbReference>
<accession>A0A1R0H1Y2</accession>
<comment type="caution">
    <text evidence="2">The sequence shown here is derived from an EMBL/GenBank/DDBJ whole genome shotgun (WGS) entry which is preliminary data.</text>
</comment>
<dbReference type="InterPro" id="IPR018859">
    <property type="entry name" value="BAR_dom-cont"/>
</dbReference>
<name>A0A1R0H1Y2_9FUNG</name>
<gene>
    <name evidence="2" type="ORF">AYI68_g2735</name>
</gene>
<dbReference type="OrthoDB" id="5549748at2759"/>
<dbReference type="Pfam" id="PF10455">
    <property type="entry name" value="BAR_2"/>
    <property type="match status" value="1"/>
</dbReference>